<comment type="catalytic activity">
    <reaction evidence="6 7">
        <text>L-arginyl-[protein] + 2 S-adenosyl-L-methionine = N(omega),N(omega)'-dimethyl-L-arginyl-[protein] + 2 S-adenosyl-L-homocysteine + 2 H(+)</text>
        <dbReference type="Rhea" id="RHEA:48108"/>
        <dbReference type="Rhea" id="RHEA-COMP:10532"/>
        <dbReference type="Rhea" id="RHEA-COMP:11992"/>
        <dbReference type="ChEBI" id="CHEBI:15378"/>
        <dbReference type="ChEBI" id="CHEBI:29965"/>
        <dbReference type="ChEBI" id="CHEBI:57856"/>
        <dbReference type="ChEBI" id="CHEBI:59789"/>
        <dbReference type="ChEBI" id="CHEBI:88221"/>
        <dbReference type="EC" id="2.1.1.320"/>
    </reaction>
</comment>
<evidence type="ECO:0000313" key="9">
    <source>
        <dbReference type="Proteomes" id="UP000747399"/>
    </source>
</evidence>
<protein>
    <recommendedName>
        <fullName evidence="7">Protein arginine methyltransferase NDUFAF7</fullName>
        <ecNumber evidence="7">2.1.1.320</ecNumber>
    </recommendedName>
</protein>
<dbReference type="EMBL" id="BNCO01000024">
    <property type="protein sequence ID" value="GIL56536.1"/>
    <property type="molecule type" value="Genomic_DNA"/>
</dbReference>
<evidence type="ECO:0000256" key="3">
    <source>
        <dbReference type="ARBA" id="ARBA00022603"/>
    </source>
</evidence>
<dbReference type="InterPro" id="IPR038375">
    <property type="entry name" value="NDUFAF7_sf"/>
</dbReference>
<dbReference type="Proteomes" id="UP000747399">
    <property type="component" value="Unassembled WGS sequence"/>
</dbReference>
<dbReference type="GO" id="GO:0032981">
    <property type="term" value="P:mitochondrial respiratory chain complex I assembly"/>
    <property type="evidence" value="ECO:0007669"/>
    <property type="project" value="TreeGrafter"/>
</dbReference>
<comment type="function">
    <text evidence="7">Arginine methyltransferase involved in the assembly or stability of mitochondrial NADH:ubiquinone oxidoreductase complex (complex I).</text>
</comment>
<comment type="similarity">
    <text evidence="2 7">Belongs to the NDUFAF7 family.</text>
</comment>
<evidence type="ECO:0000256" key="5">
    <source>
        <dbReference type="ARBA" id="ARBA00023128"/>
    </source>
</evidence>
<comment type="caution">
    <text evidence="8">The sequence shown here is derived from an EMBL/GenBank/DDBJ whole genome shotgun (WGS) entry which is preliminary data.</text>
</comment>
<reference evidence="8" key="1">
    <citation type="journal article" date="2021" name="Proc. Natl. Acad. Sci. U.S.A.">
        <title>Three genomes in the algal genus Volvox reveal the fate of a haploid sex-determining region after a transition to homothallism.</title>
        <authorList>
            <person name="Yamamoto K."/>
            <person name="Hamaji T."/>
            <person name="Kawai-Toyooka H."/>
            <person name="Matsuzaki R."/>
            <person name="Takahashi F."/>
            <person name="Nishimura Y."/>
            <person name="Kawachi M."/>
            <person name="Noguchi H."/>
            <person name="Minakuchi Y."/>
            <person name="Umen J.G."/>
            <person name="Toyoda A."/>
            <person name="Nozaki H."/>
        </authorList>
    </citation>
    <scope>NUCLEOTIDE SEQUENCE</scope>
    <source>
        <strain evidence="8">NIES-3780</strain>
    </source>
</reference>
<dbReference type="GO" id="GO:0035243">
    <property type="term" value="F:protein-arginine omega-N symmetric methyltransferase activity"/>
    <property type="evidence" value="ECO:0007669"/>
    <property type="project" value="UniProtKB-EC"/>
</dbReference>
<feature type="non-terminal residue" evidence="8">
    <location>
        <position position="1"/>
    </location>
</feature>
<proteinExistence type="inferred from homology"/>
<evidence type="ECO:0000256" key="6">
    <source>
        <dbReference type="ARBA" id="ARBA00048612"/>
    </source>
</evidence>
<evidence type="ECO:0000256" key="1">
    <source>
        <dbReference type="ARBA" id="ARBA00004173"/>
    </source>
</evidence>
<dbReference type="PANTHER" id="PTHR12049:SF7">
    <property type="entry name" value="PROTEIN ARGININE METHYLTRANSFERASE NDUFAF7, MITOCHONDRIAL"/>
    <property type="match status" value="1"/>
</dbReference>
<evidence type="ECO:0000256" key="2">
    <source>
        <dbReference type="ARBA" id="ARBA00005891"/>
    </source>
</evidence>
<keyword evidence="4 7" id="KW-0808">Transferase</keyword>
<organism evidence="8 9">
    <name type="scientific">Volvox africanus</name>
    <dbReference type="NCBI Taxonomy" id="51714"/>
    <lineage>
        <taxon>Eukaryota</taxon>
        <taxon>Viridiplantae</taxon>
        <taxon>Chlorophyta</taxon>
        <taxon>core chlorophytes</taxon>
        <taxon>Chlorophyceae</taxon>
        <taxon>CS clade</taxon>
        <taxon>Chlamydomonadales</taxon>
        <taxon>Volvocaceae</taxon>
        <taxon>Volvox</taxon>
    </lineage>
</organism>
<gene>
    <name evidence="8" type="ORF">Vafri_11885</name>
</gene>
<sequence>GLQLVLSLGPTPAAALLVPRRLGGLPRGQAQALDALEILDGPGSAGLSARLEFGALKMAAEGAAAAAAVTTSTPVTPPLSPVGTSGPVSQTAFLHALGIKTRLKWLASPGSNPAEAVALVAGYVRLLDGSEECGMEVSYQVIAIHQAGLRELGGFLRVRDTKCGI</sequence>
<dbReference type="Gene3D" id="3.40.50.12710">
    <property type="match status" value="1"/>
</dbReference>
<dbReference type="InterPro" id="IPR003788">
    <property type="entry name" value="NDUFAF7"/>
</dbReference>
<dbReference type="GO" id="GO:0005739">
    <property type="term" value="C:mitochondrion"/>
    <property type="evidence" value="ECO:0007669"/>
    <property type="project" value="UniProtKB-SubCell"/>
</dbReference>
<evidence type="ECO:0000313" key="8">
    <source>
        <dbReference type="EMBL" id="GIL56536.1"/>
    </source>
</evidence>
<name>A0A8J4B952_9CHLO</name>
<evidence type="ECO:0000256" key="7">
    <source>
        <dbReference type="RuleBase" id="RU364114"/>
    </source>
</evidence>
<keyword evidence="3 7" id="KW-0489">Methyltransferase</keyword>
<keyword evidence="9" id="KW-1185">Reference proteome</keyword>
<dbReference type="EC" id="2.1.1.320" evidence="7"/>
<evidence type="ECO:0000256" key="4">
    <source>
        <dbReference type="ARBA" id="ARBA00022679"/>
    </source>
</evidence>
<dbReference type="AlphaFoldDB" id="A0A8J4B952"/>
<dbReference type="PANTHER" id="PTHR12049">
    <property type="entry name" value="PROTEIN ARGININE METHYLTRANSFERASE NDUFAF7, MITOCHONDRIAL"/>
    <property type="match status" value="1"/>
</dbReference>
<dbReference type="GO" id="GO:0032259">
    <property type="term" value="P:methylation"/>
    <property type="evidence" value="ECO:0007669"/>
    <property type="project" value="UniProtKB-KW"/>
</dbReference>
<keyword evidence="5 7" id="KW-0496">Mitochondrion</keyword>
<accession>A0A8J4B952</accession>
<comment type="subcellular location">
    <subcellularLocation>
        <location evidence="1 7">Mitochondrion</location>
    </subcellularLocation>
</comment>